<dbReference type="InterPro" id="IPR004217">
    <property type="entry name" value="Tim10-like"/>
</dbReference>
<evidence type="ECO:0000256" key="12">
    <source>
        <dbReference type="RuleBase" id="RU367043"/>
    </source>
</evidence>
<dbReference type="GO" id="GO:0015031">
    <property type="term" value="P:protein transport"/>
    <property type="evidence" value="ECO:0007669"/>
    <property type="project" value="UniProtKB-KW"/>
</dbReference>
<reference evidence="14" key="1">
    <citation type="submission" date="2020-05" db="EMBL/GenBank/DDBJ databases">
        <title>Mycena genomes resolve the evolution of fungal bioluminescence.</title>
        <authorList>
            <person name="Tsai I.J."/>
        </authorList>
    </citation>
    <scope>NUCLEOTIDE SEQUENCE</scope>
    <source>
        <strain evidence="14">171206Taipei</strain>
    </source>
</reference>
<comment type="similarity">
    <text evidence="2 12">Belongs to the small Tim family.</text>
</comment>
<evidence type="ECO:0000256" key="1">
    <source>
        <dbReference type="ARBA" id="ARBA00004137"/>
    </source>
</evidence>
<comment type="domain">
    <text evidence="12">The twin CX3C motif contains 4 conserved Cys residues that form 2 disulfide bonds in the mitochondrial intermembrane space.</text>
</comment>
<keyword evidence="11 12" id="KW-0143">Chaperone</keyword>
<evidence type="ECO:0000256" key="10">
    <source>
        <dbReference type="ARBA" id="ARBA00023157"/>
    </source>
</evidence>
<dbReference type="OrthoDB" id="7813104at2759"/>
<name>A0A8H6T764_9AGAR</name>
<evidence type="ECO:0000256" key="4">
    <source>
        <dbReference type="ARBA" id="ARBA00022723"/>
    </source>
</evidence>
<comment type="subcellular location">
    <subcellularLocation>
        <location evidence="1 12">Mitochondrion inner membrane</location>
        <topology evidence="1 12">Peripheral membrane protein</topology>
        <orientation evidence="1 12">Intermembrane side</orientation>
    </subcellularLocation>
</comment>
<keyword evidence="9 12" id="KW-0496">Mitochondrion</keyword>
<keyword evidence="3 12" id="KW-0813">Transport</keyword>
<organism evidence="14 15">
    <name type="scientific">Mycena indigotica</name>
    <dbReference type="NCBI Taxonomy" id="2126181"/>
    <lineage>
        <taxon>Eukaryota</taxon>
        <taxon>Fungi</taxon>
        <taxon>Dikarya</taxon>
        <taxon>Basidiomycota</taxon>
        <taxon>Agaricomycotina</taxon>
        <taxon>Agaricomycetes</taxon>
        <taxon>Agaricomycetidae</taxon>
        <taxon>Agaricales</taxon>
        <taxon>Marasmiineae</taxon>
        <taxon>Mycenaceae</taxon>
        <taxon>Mycena</taxon>
    </lineage>
</organism>
<dbReference type="GO" id="GO:0045039">
    <property type="term" value="P:protein insertion into mitochondrial inner membrane"/>
    <property type="evidence" value="ECO:0007669"/>
    <property type="project" value="UniProtKB-ARBA"/>
</dbReference>
<dbReference type="Pfam" id="PF02953">
    <property type="entry name" value="zf-Tim10_DDP"/>
    <property type="match status" value="1"/>
</dbReference>
<dbReference type="Proteomes" id="UP000636479">
    <property type="component" value="Unassembled WGS sequence"/>
</dbReference>
<dbReference type="GO" id="GO:0046872">
    <property type="term" value="F:metal ion binding"/>
    <property type="evidence" value="ECO:0007669"/>
    <property type="project" value="UniProtKB-KW"/>
</dbReference>
<evidence type="ECO:0000256" key="2">
    <source>
        <dbReference type="ARBA" id="ARBA00006720"/>
    </source>
</evidence>
<keyword evidence="6" id="KW-0862">Zinc</keyword>
<comment type="caution">
    <text evidence="14">The sequence shown here is derived from an EMBL/GenBank/DDBJ whole genome shotgun (WGS) entry which is preliminary data.</text>
</comment>
<evidence type="ECO:0000256" key="9">
    <source>
        <dbReference type="ARBA" id="ARBA00023128"/>
    </source>
</evidence>
<evidence type="ECO:0000256" key="8">
    <source>
        <dbReference type="ARBA" id="ARBA00023010"/>
    </source>
</evidence>
<comment type="function">
    <text evidence="12">Mitochondrial intermembrane chaperone that participates in the import and insertion of some multi-pass transmembrane proteins into the mitochondrial inner membrane. Also required for the transfer of beta-barrel precursors from the TOM complex to the sorting and assembly machinery (SAM complex) of the outer membrane. Acts as a chaperone-like protein that protects the hydrophobic precursors from aggregation and guide them through the mitochondrial intermembrane space.</text>
</comment>
<evidence type="ECO:0000256" key="11">
    <source>
        <dbReference type="ARBA" id="ARBA00023186"/>
    </source>
</evidence>
<evidence type="ECO:0000313" key="15">
    <source>
        <dbReference type="Proteomes" id="UP000636479"/>
    </source>
</evidence>
<keyword evidence="15" id="KW-1185">Reference proteome</keyword>
<keyword evidence="4" id="KW-0479">Metal-binding</keyword>
<keyword evidence="7 12" id="KW-0653">Protein transport</keyword>
<accession>A0A8H6T764</accession>
<proteinExistence type="inferred from homology"/>
<evidence type="ECO:0000259" key="13">
    <source>
        <dbReference type="Pfam" id="PF02953"/>
    </source>
</evidence>
<dbReference type="GeneID" id="59341715"/>
<dbReference type="RefSeq" id="XP_037224294.1">
    <property type="nucleotide sequence ID" value="XM_037359199.1"/>
</dbReference>
<evidence type="ECO:0000256" key="7">
    <source>
        <dbReference type="ARBA" id="ARBA00022927"/>
    </source>
</evidence>
<evidence type="ECO:0000256" key="6">
    <source>
        <dbReference type="ARBA" id="ARBA00022833"/>
    </source>
</evidence>
<dbReference type="GO" id="GO:0005743">
    <property type="term" value="C:mitochondrial inner membrane"/>
    <property type="evidence" value="ECO:0007669"/>
    <property type="project" value="UniProtKB-SubCell"/>
</dbReference>
<evidence type="ECO:0000313" key="14">
    <source>
        <dbReference type="EMBL" id="KAF7312186.1"/>
    </source>
</evidence>
<sequence length="93" mass="10572">MIMSEPTTKERKEAIMSSVRQELALSNVQQLINGANERCFKTCITKPAISLSSADQTCLSQCFDRYLEAFTIVRHAYLARIAQERQDAQARVF</sequence>
<protein>
    <recommendedName>
        <fullName evidence="12">Mitochondrial import inner membrane translocase subunit</fullName>
    </recommendedName>
</protein>
<dbReference type="AlphaFoldDB" id="A0A8H6T764"/>
<keyword evidence="5 12" id="KW-0999">Mitochondrion inner membrane</keyword>
<keyword evidence="10 12" id="KW-1015">Disulfide bond</keyword>
<evidence type="ECO:0000256" key="3">
    <source>
        <dbReference type="ARBA" id="ARBA00022448"/>
    </source>
</evidence>
<keyword evidence="8 12" id="KW-0811">Translocation</keyword>
<dbReference type="InterPro" id="IPR035427">
    <property type="entry name" value="Tim10-like_dom_sf"/>
</dbReference>
<dbReference type="Gene3D" id="1.10.287.810">
    <property type="entry name" value="Mitochondrial import inner membrane translocase subunit tim13 like domains"/>
    <property type="match status" value="1"/>
</dbReference>
<gene>
    <name evidence="14" type="ORF">MIND_00231400</name>
</gene>
<dbReference type="GO" id="GO:0042719">
    <property type="term" value="C:mitochondrial intermembrane space chaperone complex"/>
    <property type="evidence" value="ECO:0007669"/>
    <property type="project" value="UniProtKB-ARBA"/>
</dbReference>
<keyword evidence="5 12" id="KW-0472">Membrane</keyword>
<dbReference type="EMBL" id="JACAZF010000002">
    <property type="protein sequence ID" value="KAF7312186.1"/>
    <property type="molecule type" value="Genomic_DNA"/>
</dbReference>
<feature type="domain" description="Tim10-like" evidence="13">
    <location>
        <begin position="19"/>
        <end position="77"/>
    </location>
</feature>
<dbReference type="FunFam" id="1.10.287.810:FF:000001">
    <property type="entry name" value="mitochondrial import inner membrane translocase subunit TIM13"/>
    <property type="match status" value="1"/>
</dbReference>
<evidence type="ECO:0000256" key="5">
    <source>
        <dbReference type="ARBA" id="ARBA00022792"/>
    </source>
</evidence>
<dbReference type="SUPFAM" id="SSF144122">
    <property type="entry name" value="Tim10-like"/>
    <property type="match status" value="1"/>
</dbReference>
<comment type="subunit">
    <text evidence="12">Heterohexamer.</text>
</comment>